<evidence type="ECO:0000313" key="2">
    <source>
        <dbReference type="Proteomes" id="UP001315686"/>
    </source>
</evidence>
<dbReference type="RefSeq" id="WP_327793157.1">
    <property type="nucleotide sequence ID" value="NZ_JADQAZ010000001.1"/>
</dbReference>
<proteinExistence type="predicted"/>
<dbReference type="InterPro" id="IPR027417">
    <property type="entry name" value="P-loop_NTPase"/>
</dbReference>
<dbReference type="SUPFAM" id="SSF52540">
    <property type="entry name" value="P-loop containing nucleoside triphosphate hydrolases"/>
    <property type="match status" value="1"/>
</dbReference>
<dbReference type="EMBL" id="JADQAZ010000001">
    <property type="protein sequence ID" value="MBT0956979.1"/>
    <property type="molecule type" value="Genomic_DNA"/>
</dbReference>
<accession>A0AAP2CME7</accession>
<reference evidence="1 2" key="1">
    <citation type="journal article" date="2021" name="Arch. Microbiol.">
        <title>Harenicola maris gen. nov., sp. nov. isolated from the Sea of Japan shallow sediments.</title>
        <authorList>
            <person name="Romanenko L.A."/>
            <person name="Kurilenko V.V."/>
            <person name="Chernysheva N.Y."/>
            <person name="Tekutyeva L.A."/>
            <person name="Velansky P.V."/>
            <person name="Svetashev V.I."/>
            <person name="Isaeva M.P."/>
        </authorList>
    </citation>
    <scope>NUCLEOTIDE SEQUENCE [LARGE SCALE GENOMIC DNA]</scope>
    <source>
        <strain evidence="1 2">KMM 3653</strain>
    </source>
</reference>
<dbReference type="InterPro" id="IPR052922">
    <property type="entry name" value="Cytidylate_Kinase-2"/>
</dbReference>
<dbReference type="AlphaFoldDB" id="A0AAP2CME7"/>
<protein>
    <submittedName>
        <fullName evidence="1">DNA topology modulation protein FlaR</fullName>
    </submittedName>
</protein>
<evidence type="ECO:0000313" key="1">
    <source>
        <dbReference type="EMBL" id="MBT0956979.1"/>
    </source>
</evidence>
<organism evidence="1 2">
    <name type="scientific">Harenicola maris</name>
    <dbReference type="NCBI Taxonomy" id="2841044"/>
    <lineage>
        <taxon>Bacteria</taxon>
        <taxon>Pseudomonadati</taxon>
        <taxon>Pseudomonadota</taxon>
        <taxon>Alphaproteobacteria</taxon>
        <taxon>Rhodobacterales</taxon>
        <taxon>Paracoccaceae</taxon>
        <taxon>Harenicola</taxon>
    </lineage>
</organism>
<sequence length="180" mass="20417">MQRIMILGGPGSGKSTLARQLGTQTGLPVFHMDHIHYKAGWVDRPKAEKIEMAHAVEAQERWIFEGGLSATYNSRAARAEQLIWLDLPVGLRLWRVAKRLVRYYGQNRPDFAPGCHEYFGWHTVEFYAFIWRTRQSSRQRILRLIDEQGAGLAVTRLTSPAQVRAFCAGWGLEKQGAPGP</sequence>
<dbReference type="PANTHER" id="PTHR37816">
    <property type="entry name" value="YALI0E33011P"/>
    <property type="match status" value="1"/>
</dbReference>
<keyword evidence="2" id="KW-1185">Reference proteome</keyword>
<dbReference type="Proteomes" id="UP001315686">
    <property type="component" value="Unassembled WGS sequence"/>
</dbReference>
<gene>
    <name evidence="1" type="ORF">IV417_06250</name>
</gene>
<dbReference type="Gene3D" id="3.40.50.300">
    <property type="entry name" value="P-loop containing nucleotide triphosphate hydrolases"/>
    <property type="match status" value="1"/>
</dbReference>
<dbReference type="PANTHER" id="PTHR37816:SF3">
    <property type="entry name" value="MODULATES DNA TOPOLOGY"/>
    <property type="match status" value="1"/>
</dbReference>
<comment type="caution">
    <text evidence="1">The sequence shown here is derived from an EMBL/GenBank/DDBJ whole genome shotgun (WGS) entry which is preliminary data.</text>
</comment>
<dbReference type="CDD" id="cd01120">
    <property type="entry name" value="RecA-like_superfamily"/>
    <property type="match status" value="1"/>
</dbReference>
<name>A0AAP2CME7_9RHOB</name>